<gene>
    <name evidence="1" type="ORF">BN1708_011970</name>
    <name evidence="2" type="ORF">BN1723_011751</name>
</gene>
<dbReference type="STRING" id="100787.A0A0G4L585"/>
<dbReference type="AlphaFoldDB" id="A0A0G4L585"/>
<evidence type="ECO:0000313" key="1">
    <source>
        <dbReference type="EMBL" id="CRK17146.1"/>
    </source>
</evidence>
<proteinExistence type="predicted"/>
<dbReference type="GO" id="GO:0019901">
    <property type="term" value="F:protein kinase binding"/>
    <property type="evidence" value="ECO:0007669"/>
    <property type="project" value="InterPro"/>
</dbReference>
<dbReference type="EMBL" id="CVQH01008224">
    <property type="protein sequence ID" value="CRK17146.1"/>
    <property type="molecule type" value="Genomic_DNA"/>
</dbReference>
<dbReference type="EMBL" id="CVQI01009557">
    <property type="protein sequence ID" value="CRK19014.1"/>
    <property type="molecule type" value="Genomic_DNA"/>
</dbReference>
<dbReference type="GO" id="GO:0005634">
    <property type="term" value="C:nucleus"/>
    <property type="evidence" value="ECO:0007669"/>
    <property type="project" value="TreeGrafter"/>
</dbReference>
<organism evidence="1 3">
    <name type="scientific">Verticillium longisporum</name>
    <name type="common">Verticillium dahliae var. longisporum</name>
    <dbReference type="NCBI Taxonomy" id="100787"/>
    <lineage>
        <taxon>Eukaryota</taxon>
        <taxon>Fungi</taxon>
        <taxon>Dikarya</taxon>
        <taxon>Ascomycota</taxon>
        <taxon>Pezizomycotina</taxon>
        <taxon>Sordariomycetes</taxon>
        <taxon>Hypocreomycetidae</taxon>
        <taxon>Glomerellales</taxon>
        <taxon>Plectosphaerellaceae</taxon>
        <taxon>Verticillium</taxon>
    </lineage>
</organism>
<keyword evidence="3" id="KW-1185">Reference proteome</keyword>
<dbReference type="PANTHER" id="PTHR15615">
    <property type="match status" value="1"/>
</dbReference>
<dbReference type="InterPro" id="IPR013922">
    <property type="entry name" value="Cyclin_PHO80-like"/>
</dbReference>
<evidence type="ECO:0000313" key="4">
    <source>
        <dbReference type="Proteomes" id="UP000045706"/>
    </source>
</evidence>
<dbReference type="Gene3D" id="1.10.472.10">
    <property type="entry name" value="Cyclin-like"/>
    <property type="match status" value="1"/>
</dbReference>
<dbReference type="PANTHER" id="PTHR15615:SF27">
    <property type="entry name" value="PHO85 CYCLIN CLG1"/>
    <property type="match status" value="1"/>
</dbReference>
<name>A0A0G4L585_VERLO</name>
<dbReference type="GO" id="GO:0000307">
    <property type="term" value="C:cyclin-dependent protein kinase holoenzyme complex"/>
    <property type="evidence" value="ECO:0007669"/>
    <property type="project" value="TreeGrafter"/>
</dbReference>
<dbReference type="CDD" id="cd20557">
    <property type="entry name" value="CYCLIN_ScPCL1-like"/>
    <property type="match status" value="1"/>
</dbReference>
<evidence type="ECO:0000313" key="3">
    <source>
        <dbReference type="Proteomes" id="UP000044602"/>
    </source>
</evidence>
<accession>A0A0G4L585</accession>
<reference evidence="3 4" key="1">
    <citation type="submission" date="2015-05" db="EMBL/GenBank/DDBJ databases">
        <authorList>
            <person name="Fogelqvist Johan"/>
        </authorList>
    </citation>
    <scope>NUCLEOTIDE SEQUENCE [LARGE SCALE GENOMIC DNA]</scope>
    <source>
        <strain evidence="1">VL1</strain>
        <strain evidence="2">VL2</strain>
    </source>
</reference>
<evidence type="ECO:0008006" key="5">
    <source>
        <dbReference type="Google" id="ProtNLM"/>
    </source>
</evidence>
<evidence type="ECO:0000313" key="2">
    <source>
        <dbReference type="EMBL" id="CRK19014.1"/>
    </source>
</evidence>
<protein>
    <recommendedName>
        <fullName evidence="5">Cyclin-like domain-containing protein</fullName>
    </recommendedName>
</protein>
<sequence length="338" mass="37849">MAGGGVCAVLDYEVEHMAEFVAEMATSVVTPGSAASSSFRKFIASILSSTRLPKSTILLGMNYLAKRMNMPEQSVYHITDADLWRMATVSLILASKFLDDNTFQNRSWAEVSGIAVTELNAMEKKWLVESSFGLYVNLDFSRDYNAWLKSWDDWKVLKEQAVARANRDRLASLVPAIDTDLTRYGGRNTHNAWIQQQAAEYERYQSIKRGDMAQTHSYRMGPVDWSVNSSTMGWPSAPLTPPDSGYGTPEYMNSASSANARYNEWFSSATANGQWNARYQQQPVAHGSYYGLRHATYSQHYAFNQGQGMWEHGIAECSCPNCVAPIKQHGYFGQPVMS</sequence>
<dbReference type="Proteomes" id="UP000045706">
    <property type="component" value="Unassembled WGS sequence"/>
</dbReference>
<dbReference type="Proteomes" id="UP000044602">
    <property type="component" value="Unassembled WGS sequence"/>
</dbReference>
<dbReference type="InterPro" id="IPR036915">
    <property type="entry name" value="Cyclin-like_sf"/>
</dbReference>
<dbReference type="Pfam" id="PF08613">
    <property type="entry name" value="Cyclin"/>
    <property type="match status" value="1"/>
</dbReference>
<dbReference type="SUPFAM" id="SSF47954">
    <property type="entry name" value="Cyclin-like"/>
    <property type="match status" value="1"/>
</dbReference>
<feature type="non-terminal residue" evidence="1">
    <location>
        <position position="338"/>
    </location>
</feature>
<dbReference type="GO" id="GO:0016538">
    <property type="term" value="F:cyclin-dependent protein serine/threonine kinase regulator activity"/>
    <property type="evidence" value="ECO:0007669"/>
    <property type="project" value="TreeGrafter"/>
</dbReference>